<reference evidence="3 4" key="1">
    <citation type="submission" date="2017-02" db="EMBL/GenBank/DDBJ databases">
        <authorList>
            <person name="Peterson S.W."/>
        </authorList>
    </citation>
    <scope>NUCLEOTIDE SEQUENCE [LARGE SCALE GENOMIC DNA]</scope>
    <source>
        <strain evidence="3 4">DSM 45154</strain>
    </source>
</reference>
<evidence type="ECO:0000259" key="2">
    <source>
        <dbReference type="Pfam" id="PF26450"/>
    </source>
</evidence>
<proteinExistence type="predicted"/>
<protein>
    <recommendedName>
        <fullName evidence="2">DUF8129 domain-containing protein</fullName>
    </recommendedName>
</protein>
<evidence type="ECO:0000313" key="3">
    <source>
        <dbReference type="EMBL" id="SJZ36395.1"/>
    </source>
</evidence>
<keyword evidence="4" id="KW-1185">Reference proteome</keyword>
<dbReference type="Proteomes" id="UP000190637">
    <property type="component" value="Unassembled WGS sequence"/>
</dbReference>
<dbReference type="AlphaFoldDB" id="A0A1T4K271"/>
<evidence type="ECO:0000256" key="1">
    <source>
        <dbReference type="SAM" id="MobiDB-lite"/>
    </source>
</evidence>
<feature type="region of interest" description="Disordered" evidence="1">
    <location>
        <begin position="61"/>
        <end position="117"/>
    </location>
</feature>
<feature type="domain" description="DUF8129" evidence="2">
    <location>
        <begin position="9"/>
        <end position="62"/>
    </location>
</feature>
<dbReference type="OrthoDB" id="5187212at2"/>
<organism evidence="3 4">
    <name type="scientific">Marinactinospora thermotolerans DSM 45154</name>
    <dbReference type="NCBI Taxonomy" id="1122192"/>
    <lineage>
        <taxon>Bacteria</taxon>
        <taxon>Bacillati</taxon>
        <taxon>Actinomycetota</taxon>
        <taxon>Actinomycetes</taxon>
        <taxon>Streptosporangiales</taxon>
        <taxon>Nocardiopsidaceae</taxon>
        <taxon>Marinactinospora</taxon>
    </lineage>
</organism>
<gene>
    <name evidence="3" type="ORF">SAMN02745673_00117</name>
</gene>
<accession>A0A1T4K271</accession>
<dbReference type="Pfam" id="PF26450">
    <property type="entry name" value="DUF8129"/>
    <property type="match status" value="1"/>
</dbReference>
<dbReference type="RefSeq" id="WP_078759566.1">
    <property type="nucleotide sequence ID" value="NZ_FUWS01000001.1"/>
</dbReference>
<evidence type="ECO:0000313" key="4">
    <source>
        <dbReference type="Proteomes" id="UP000190637"/>
    </source>
</evidence>
<name>A0A1T4K271_9ACTN</name>
<dbReference type="InterPro" id="IPR058442">
    <property type="entry name" value="DUF8129"/>
</dbReference>
<sequence>MAEVNRTDLVIPDYEHLPLGTLQHRVRSLTQEQMRDLIAYEEAHGARTPVLEMLRQRLSSLEEGAVPSQGDQQNLPEAPPAPSGGSAVGEASDRPPAAAPPHGVPAQPARPKGDRRG</sequence>
<dbReference type="EMBL" id="FUWS01000001">
    <property type="protein sequence ID" value="SJZ36395.1"/>
    <property type="molecule type" value="Genomic_DNA"/>
</dbReference>